<evidence type="ECO:0000256" key="1">
    <source>
        <dbReference type="SAM" id="Phobius"/>
    </source>
</evidence>
<feature type="transmembrane region" description="Helical" evidence="1">
    <location>
        <begin position="12"/>
        <end position="35"/>
    </location>
</feature>
<organism evidence="2 3">
    <name type="scientific">Longibacter salinarum</name>
    <dbReference type="NCBI Taxonomy" id="1850348"/>
    <lineage>
        <taxon>Bacteria</taxon>
        <taxon>Pseudomonadati</taxon>
        <taxon>Rhodothermota</taxon>
        <taxon>Rhodothermia</taxon>
        <taxon>Rhodothermales</taxon>
        <taxon>Salisaetaceae</taxon>
        <taxon>Longibacter</taxon>
    </lineage>
</organism>
<keyword evidence="1" id="KW-0472">Membrane</keyword>
<keyword evidence="1" id="KW-1133">Transmembrane helix</keyword>
<dbReference type="Proteomes" id="UP000220102">
    <property type="component" value="Unassembled WGS sequence"/>
</dbReference>
<evidence type="ECO:0000313" key="3">
    <source>
        <dbReference type="Proteomes" id="UP000220102"/>
    </source>
</evidence>
<reference evidence="2 3" key="1">
    <citation type="submission" date="2017-10" db="EMBL/GenBank/DDBJ databases">
        <title>Draft genome of Longibacter Salinarum.</title>
        <authorList>
            <person name="Goh K.M."/>
            <person name="Shamsir M.S."/>
            <person name="Lim S.W."/>
        </authorList>
    </citation>
    <scope>NUCLEOTIDE SEQUENCE [LARGE SCALE GENOMIC DNA]</scope>
    <source>
        <strain evidence="2 3">KCTC 52045</strain>
    </source>
</reference>
<name>A0A2A8CZZ0_9BACT</name>
<dbReference type="EMBL" id="PDEQ01000002">
    <property type="protein sequence ID" value="PEN14255.1"/>
    <property type="molecule type" value="Genomic_DNA"/>
</dbReference>
<accession>A0A2A8CZZ0</accession>
<protein>
    <submittedName>
        <fullName evidence="2">Uncharacterized protein</fullName>
    </submittedName>
</protein>
<keyword evidence="3" id="KW-1185">Reference proteome</keyword>
<gene>
    <name evidence="2" type="ORF">CRI94_04245</name>
</gene>
<keyword evidence="1" id="KW-0812">Transmembrane</keyword>
<dbReference type="RefSeq" id="WP_098074435.1">
    <property type="nucleotide sequence ID" value="NZ_PDEQ01000002.1"/>
</dbReference>
<sequence length="81" mass="8804">MPTIDYDLHPFALAFSILCFLVTSGLFATFFYVVLRGSPEESGSDVPDFVSESAQDIDLSAGHAHSFRAPAYDEETGVNVN</sequence>
<dbReference type="AlphaFoldDB" id="A0A2A8CZZ0"/>
<evidence type="ECO:0000313" key="2">
    <source>
        <dbReference type="EMBL" id="PEN14255.1"/>
    </source>
</evidence>
<comment type="caution">
    <text evidence="2">The sequence shown here is derived from an EMBL/GenBank/DDBJ whole genome shotgun (WGS) entry which is preliminary data.</text>
</comment>
<proteinExistence type="predicted"/>